<keyword evidence="7" id="KW-1185">Reference proteome</keyword>
<dbReference type="InterPro" id="IPR016181">
    <property type="entry name" value="Acyl_CoA_acyltransferase"/>
</dbReference>
<keyword evidence="5" id="KW-0012">Acyltransferase</keyword>
<dbReference type="AlphaFoldDB" id="A0A0E9M0D9"/>
<protein>
    <submittedName>
        <fullName evidence="6">Hemolysin A</fullName>
    </submittedName>
</protein>
<dbReference type="InterPro" id="IPR052351">
    <property type="entry name" value="Ornithine_N-alpha-AT"/>
</dbReference>
<dbReference type="PANTHER" id="PTHR37323:SF1">
    <property type="entry name" value="L-ORNITHINE N(ALPHA)-ACYLTRANSFERASE"/>
    <property type="match status" value="1"/>
</dbReference>
<dbReference type="STRING" id="1236989.JCM15548_13334"/>
<dbReference type="GO" id="GO:0006629">
    <property type="term" value="P:lipid metabolic process"/>
    <property type="evidence" value="ECO:0007669"/>
    <property type="project" value="UniProtKB-KW"/>
</dbReference>
<evidence type="ECO:0000256" key="2">
    <source>
        <dbReference type="ARBA" id="ARBA00022516"/>
    </source>
</evidence>
<dbReference type="PANTHER" id="PTHR37323">
    <property type="entry name" value="GCN5-RELATED N-ACETYLTRANSFERASE"/>
    <property type="match status" value="1"/>
</dbReference>
<proteinExistence type="predicted"/>
<organism evidence="6 7">
    <name type="scientific">Geofilum rubicundum JCM 15548</name>
    <dbReference type="NCBI Taxonomy" id="1236989"/>
    <lineage>
        <taxon>Bacteria</taxon>
        <taxon>Pseudomonadati</taxon>
        <taxon>Bacteroidota</taxon>
        <taxon>Bacteroidia</taxon>
        <taxon>Marinilabiliales</taxon>
        <taxon>Marinilabiliaceae</taxon>
        <taxon>Geofilum</taxon>
    </lineage>
</organism>
<dbReference type="EMBL" id="BAZW01000035">
    <property type="protein sequence ID" value="GAO31003.1"/>
    <property type="molecule type" value="Genomic_DNA"/>
</dbReference>
<keyword evidence="3" id="KW-0808">Transferase</keyword>
<keyword evidence="4" id="KW-0443">Lipid metabolism</keyword>
<evidence type="ECO:0000313" key="6">
    <source>
        <dbReference type="EMBL" id="GAO31003.1"/>
    </source>
</evidence>
<keyword evidence="2" id="KW-0444">Lipid biosynthesis</keyword>
<gene>
    <name evidence="6" type="ORF">JCM15548_13334</name>
</gene>
<evidence type="ECO:0000256" key="4">
    <source>
        <dbReference type="ARBA" id="ARBA00023098"/>
    </source>
</evidence>
<evidence type="ECO:0000256" key="1">
    <source>
        <dbReference type="ARBA" id="ARBA00005189"/>
    </source>
</evidence>
<evidence type="ECO:0000313" key="7">
    <source>
        <dbReference type="Proteomes" id="UP000032900"/>
    </source>
</evidence>
<dbReference type="Pfam" id="PF13444">
    <property type="entry name" value="Acetyltransf_5"/>
    <property type="match status" value="1"/>
</dbReference>
<evidence type="ECO:0000256" key="3">
    <source>
        <dbReference type="ARBA" id="ARBA00022679"/>
    </source>
</evidence>
<evidence type="ECO:0000256" key="5">
    <source>
        <dbReference type="ARBA" id="ARBA00023315"/>
    </source>
</evidence>
<sequence length="319" mass="36339">MNLMESIKPVISPVPTHILEAELTKEIFVRKTNKGDNRIYDFAAHQAPHLLKEVGRLRELTFRAAGGGTGKEIDLDSYDTSEVPYRQLIVWDPSEKEILGGYRYIMGDQLHTNAKGEIEIATAKMFHFSEDFIENYLPYTIELGRSFVQPHYQSSKMGSKSLFALDNLWDGLGSLMVNNPHMKYFFGKVTMYTQSNQEARDLIRSFMGIYFRDKNNLVYPKNPVESTIRPEVVAELFGGQSYADDYKILSKKVRELGENIPPLINAYMNLSPSMKTFGTAVNDGFGGVEETGIIITIKELYEAKINRHVDSYNRNDPHD</sequence>
<dbReference type="Proteomes" id="UP000032900">
    <property type="component" value="Unassembled WGS sequence"/>
</dbReference>
<name>A0A0E9M0D9_9BACT</name>
<comment type="caution">
    <text evidence="6">The sequence shown here is derived from an EMBL/GenBank/DDBJ whole genome shotgun (WGS) entry which is preliminary data.</text>
</comment>
<accession>A0A0E9M0D9</accession>
<dbReference type="GO" id="GO:0016746">
    <property type="term" value="F:acyltransferase activity"/>
    <property type="evidence" value="ECO:0007669"/>
    <property type="project" value="UniProtKB-KW"/>
</dbReference>
<dbReference type="SUPFAM" id="SSF55729">
    <property type="entry name" value="Acyl-CoA N-acyltransferases (Nat)"/>
    <property type="match status" value="1"/>
</dbReference>
<reference evidence="6 7" key="1">
    <citation type="journal article" date="2015" name="Microbes Environ.">
        <title>Distribution and evolution of nitrogen fixation genes in the phylum bacteroidetes.</title>
        <authorList>
            <person name="Inoue J."/>
            <person name="Oshima K."/>
            <person name="Suda W."/>
            <person name="Sakamoto M."/>
            <person name="Iino T."/>
            <person name="Noda S."/>
            <person name="Hongoh Y."/>
            <person name="Hattori M."/>
            <person name="Ohkuma M."/>
        </authorList>
    </citation>
    <scope>NUCLEOTIDE SEQUENCE [LARGE SCALE GENOMIC DNA]</scope>
    <source>
        <strain evidence="6">JCM 15548</strain>
    </source>
</reference>
<comment type="pathway">
    <text evidence="1">Lipid metabolism.</text>
</comment>